<dbReference type="InterPro" id="IPR045529">
    <property type="entry name" value="DUF6469"/>
</dbReference>
<evidence type="ECO:0000259" key="5">
    <source>
        <dbReference type="Pfam" id="PF13086"/>
    </source>
</evidence>
<gene>
    <name evidence="8" type="ORF">CTI12_AA221390</name>
</gene>
<feature type="domain" description="DNA2/NAM7 helicase helicase" evidence="5">
    <location>
        <begin position="250"/>
        <end position="591"/>
    </location>
</feature>
<dbReference type="AlphaFoldDB" id="A0A2U1NVQ6"/>
<dbReference type="STRING" id="35608.A0A2U1NVQ6"/>
<dbReference type="Pfam" id="PF20073">
    <property type="entry name" value="DUF6469"/>
    <property type="match status" value="1"/>
</dbReference>
<evidence type="ECO:0000256" key="3">
    <source>
        <dbReference type="ARBA" id="ARBA00022806"/>
    </source>
</evidence>
<dbReference type="FunFam" id="3.40.50.300:FF:000326">
    <property type="entry name" value="P-loop containing nucleoside triphosphate hydrolase"/>
    <property type="match status" value="1"/>
</dbReference>
<dbReference type="InterPro" id="IPR041677">
    <property type="entry name" value="DNA2/NAM7_AAA_11"/>
</dbReference>
<evidence type="ECO:0000259" key="6">
    <source>
        <dbReference type="Pfam" id="PF13087"/>
    </source>
</evidence>
<accession>A0A2U1NVQ6</accession>
<evidence type="ECO:0000256" key="4">
    <source>
        <dbReference type="ARBA" id="ARBA00022840"/>
    </source>
</evidence>
<dbReference type="GO" id="GO:0004386">
    <property type="term" value="F:helicase activity"/>
    <property type="evidence" value="ECO:0007669"/>
    <property type="project" value="UniProtKB-KW"/>
</dbReference>
<protein>
    <submittedName>
        <fullName evidence="8">P-loop containing nucleoside triphosphate hydrolase</fullName>
    </submittedName>
</protein>
<dbReference type="InterPro" id="IPR027417">
    <property type="entry name" value="P-loop_NTPase"/>
</dbReference>
<dbReference type="Pfam" id="PF13086">
    <property type="entry name" value="AAA_11"/>
    <property type="match status" value="1"/>
</dbReference>
<dbReference type="CDD" id="cd18808">
    <property type="entry name" value="SF1_C_Upf1"/>
    <property type="match status" value="1"/>
</dbReference>
<dbReference type="SUPFAM" id="SSF52540">
    <property type="entry name" value="P-loop containing nucleoside triphosphate hydrolases"/>
    <property type="match status" value="1"/>
</dbReference>
<dbReference type="PANTHER" id="PTHR10887:SF442">
    <property type="entry name" value="DNA HELICASE"/>
    <property type="match status" value="1"/>
</dbReference>
<keyword evidence="2 8" id="KW-0378">Hydrolase</keyword>
<evidence type="ECO:0000259" key="7">
    <source>
        <dbReference type="Pfam" id="PF20073"/>
    </source>
</evidence>
<dbReference type="OrthoDB" id="3156807at2759"/>
<feature type="domain" description="DUF6469" evidence="7">
    <location>
        <begin position="110"/>
        <end position="203"/>
    </location>
</feature>
<evidence type="ECO:0000256" key="2">
    <source>
        <dbReference type="ARBA" id="ARBA00022801"/>
    </source>
</evidence>
<proteinExistence type="predicted"/>
<evidence type="ECO:0000256" key="1">
    <source>
        <dbReference type="ARBA" id="ARBA00022741"/>
    </source>
</evidence>
<sequence length="961" mass="109176">MATASSSTSKPGTKDHGLIDVVFSWSVDDVLNRKLYKDMVRKIPETFSSTDYYTKSFIEPLLEETHAELLSKMNLIYHASTREIISVSKIKGNKSPKGHFYSISLEIKSSIEDYEPEVGDLIALTNGKPRYADSLRWQNGSPYVIAMVQMVKDEVHEKIQVRSSKPILFPANESNNGGKFMFYAVHLMNVTTNNRIWKALHSKLDGKNMKVINKVLQSNPKGSERCSLCSVRKTKKYALWNLQPVIHTSNLNLSQENAVWSCIASRECCHQETVNLIRGPPGTGKTKTVSCLLNALLKMKCRTLTCAPTNNAVLEVAARLVSLVTSSLKFDTYGFGDIVLFGNSKRMNIGGFQELSQLVFLEHRVSVLAGCLSPTSGWRTNAESMIRLLKHPKKEYGLYLRTQSRDDDEDIKHFIKKRFKVLEENLTTSVRNLYTHMPTSFVTLELAEKMKKIIDLVQSIGALIPENDRIINILQEVNNFKKKVTTLTNIQVMIKEFLQVLDEVLFETVNFPKFKSERPIENFCLKNAFLIFCTVSSSIRLHALKMKVELLVIDEAAQLKECESVIPLQLSGLRNVVLIGDEKQLPAMVQSWICTQAEFGRSLFERLVSLKHTTHLLNVQYRMHPMISLFPNEEFYNKKILDGPNVKERSYKKQFLKGKIFGTYSFIHLTNGRVEYDKTRSGKNMVEVAVVVELVTQLRKESIVRKQKISVGCITPYKAQVLAIQEKLGDIYGTREAGEGDWFSVYVKTVDGFQGCEEDVIIISTVTGNGSGSIGFLSTPQRANVALTRASKYQDETLRRAITNSFIELGQFDNLLDMNSLLYKEAKWKVMFNDSFLKSVRNIENLEYKKEVHSLLMRLSSGQRVHRVDKVSQDSVLVKQSQVISKGLSLVWTIDIKKENNQSIQVIQVWDILQGLNKVITFEVLCRSLEIEPTMTLFQVFQTLAKHRKPDPISMDDSRTG</sequence>
<dbReference type="InterPro" id="IPR047187">
    <property type="entry name" value="SF1_C_Upf1"/>
</dbReference>
<evidence type="ECO:0000313" key="8">
    <source>
        <dbReference type="EMBL" id="PWA77568.1"/>
    </source>
</evidence>
<keyword evidence="1" id="KW-0547">Nucleotide-binding</keyword>
<keyword evidence="9" id="KW-1185">Reference proteome</keyword>
<dbReference type="Gene3D" id="3.40.50.300">
    <property type="entry name" value="P-loop containing nucleotide triphosphate hydrolases"/>
    <property type="match status" value="2"/>
</dbReference>
<dbReference type="GO" id="GO:0005524">
    <property type="term" value="F:ATP binding"/>
    <property type="evidence" value="ECO:0007669"/>
    <property type="project" value="UniProtKB-KW"/>
</dbReference>
<keyword evidence="3" id="KW-0347">Helicase</keyword>
<dbReference type="GO" id="GO:0016787">
    <property type="term" value="F:hydrolase activity"/>
    <property type="evidence" value="ECO:0007669"/>
    <property type="project" value="UniProtKB-KW"/>
</dbReference>
<feature type="domain" description="DNA2/NAM7 helicase-like C-terminal" evidence="6">
    <location>
        <begin position="600"/>
        <end position="791"/>
    </location>
</feature>
<dbReference type="InterPro" id="IPR045055">
    <property type="entry name" value="DNA2/NAM7-like"/>
</dbReference>
<dbReference type="GO" id="GO:0005694">
    <property type="term" value="C:chromosome"/>
    <property type="evidence" value="ECO:0007669"/>
    <property type="project" value="UniProtKB-ARBA"/>
</dbReference>
<name>A0A2U1NVQ6_ARTAN</name>
<dbReference type="InterPro" id="IPR041679">
    <property type="entry name" value="DNA2/NAM7-like_C"/>
</dbReference>
<dbReference type="EMBL" id="PKPP01002108">
    <property type="protein sequence ID" value="PWA77568.1"/>
    <property type="molecule type" value="Genomic_DNA"/>
</dbReference>
<evidence type="ECO:0000313" key="9">
    <source>
        <dbReference type="Proteomes" id="UP000245207"/>
    </source>
</evidence>
<dbReference type="Pfam" id="PF13087">
    <property type="entry name" value="AAA_12"/>
    <property type="match status" value="1"/>
</dbReference>
<reference evidence="8 9" key="1">
    <citation type="journal article" date="2018" name="Mol. Plant">
        <title>The genome of Artemisia annua provides insight into the evolution of Asteraceae family and artemisinin biosynthesis.</title>
        <authorList>
            <person name="Shen Q."/>
            <person name="Zhang L."/>
            <person name="Liao Z."/>
            <person name="Wang S."/>
            <person name="Yan T."/>
            <person name="Shi P."/>
            <person name="Liu M."/>
            <person name="Fu X."/>
            <person name="Pan Q."/>
            <person name="Wang Y."/>
            <person name="Lv Z."/>
            <person name="Lu X."/>
            <person name="Zhang F."/>
            <person name="Jiang W."/>
            <person name="Ma Y."/>
            <person name="Chen M."/>
            <person name="Hao X."/>
            <person name="Li L."/>
            <person name="Tang Y."/>
            <person name="Lv G."/>
            <person name="Zhou Y."/>
            <person name="Sun X."/>
            <person name="Brodelius P.E."/>
            <person name="Rose J.K.C."/>
            <person name="Tang K."/>
        </authorList>
    </citation>
    <scope>NUCLEOTIDE SEQUENCE [LARGE SCALE GENOMIC DNA]</scope>
    <source>
        <strain evidence="9">cv. Huhao1</strain>
        <tissue evidence="8">Leaf</tissue>
    </source>
</reference>
<dbReference type="PANTHER" id="PTHR10887">
    <property type="entry name" value="DNA2/NAM7 HELICASE FAMILY"/>
    <property type="match status" value="1"/>
</dbReference>
<organism evidence="8 9">
    <name type="scientific">Artemisia annua</name>
    <name type="common">Sweet wormwood</name>
    <dbReference type="NCBI Taxonomy" id="35608"/>
    <lineage>
        <taxon>Eukaryota</taxon>
        <taxon>Viridiplantae</taxon>
        <taxon>Streptophyta</taxon>
        <taxon>Embryophyta</taxon>
        <taxon>Tracheophyta</taxon>
        <taxon>Spermatophyta</taxon>
        <taxon>Magnoliopsida</taxon>
        <taxon>eudicotyledons</taxon>
        <taxon>Gunneridae</taxon>
        <taxon>Pentapetalae</taxon>
        <taxon>asterids</taxon>
        <taxon>campanulids</taxon>
        <taxon>Asterales</taxon>
        <taxon>Asteraceae</taxon>
        <taxon>Asteroideae</taxon>
        <taxon>Anthemideae</taxon>
        <taxon>Artemisiinae</taxon>
        <taxon>Artemisia</taxon>
    </lineage>
</organism>
<keyword evidence="4" id="KW-0067">ATP-binding</keyword>
<comment type="caution">
    <text evidence="8">The sequence shown here is derived from an EMBL/GenBank/DDBJ whole genome shotgun (WGS) entry which is preliminary data.</text>
</comment>
<dbReference type="Proteomes" id="UP000245207">
    <property type="component" value="Unassembled WGS sequence"/>
</dbReference>